<dbReference type="InterPro" id="IPR003661">
    <property type="entry name" value="HisK_dim/P_dom"/>
</dbReference>
<gene>
    <name evidence="8" type="ORF">COY66_06735</name>
</gene>
<comment type="caution">
    <text evidence="8">The sequence shown here is derived from an EMBL/GenBank/DDBJ whole genome shotgun (WGS) entry which is preliminary data.</text>
</comment>
<keyword evidence="6" id="KW-0812">Transmembrane</keyword>
<reference evidence="8 9" key="1">
    <citation type="submission" date="2017-09" db="EMBL/GenBank/DDBJ databases">
        <title>Depth-based differentiation of microbial function through sediment-hosted aquifers and enrichment of novel symbionts in the deep terrestrial subsurface.</title>
        <authorList>
            <person name="Probst A.J."/>
            <person name="Ladd B."/>
            <person name="Jarett J.K."/>
            <person name="Geller-Mcgrath D.E."/>
            <person name="Sieber C.M."/>
            <person name="Emerson J.B."/>
            <person name="Anantharaman K."/>
            <person name="Thomas B.C."/>
            <person name="Malmstrom R."/>
            <person name="Stieglmeier M."/>
            <person name="Klingl A."/>
            <person name="Woyke T."/>
            <person name="Ryan C.M."/>
            <person name="Banfield J.F."/>
        </authorList>
    </citation>
    <scope>NUCLEOTIDE SEQUENCE [LARGE SCALE GENOMIC DNA]</scope>
    <source>
        <strain evidence="8">CG_4_10_14_0_8_um_filter_42_10</strain>
    </source>
</reference>
<keyword evidence="3" id="KW-0597">Phosphoprotein</keyword>
<dbReference type="Gene3D" id="1.10.287.130">
    <property type="match status" value="1"/>
</dbReference>
<dbReference type="InterPro" id="IPR004358">
    <property type="entry name" value="Sig_transdc_His_kin-like_C"/>
</dbReference>
<dbReference type="GO" id="GO:0005886">
    <property type="term" value="C:plasma membrane"/>
    <property type="evidence" value="ECO:0007669"/>
    <property type="project" value="TreeGrafter"/>
</dbReference>
<evidence type="ECO:0000256" key="1">
    <source>
        <dbReference type="ARBA" id="ARBA00000085"/>
    </source>
</evidence>
<evidence type="ECO:0000313" key="8">
    <source>
        <dbReference type="EMBL" id="PIY95464.1"/>
    </source>
</evidence>
<keyword evidence="6" id="KW-0472">Membrane</keyword>
<dbReference type="PANTHER" id="PTHR43047:SF72">
    <property type="entry name" value="OSMOSENSING HISTIDINE PROTEIN KINASE SLN1"/>
    <property type="match status" value="1"/>
</dbReference>
<dbReference type="SUPFAM" id="SSF47384">
    <property type="entry name" value="Homodimeric domain of signal transducing histidine kinase"/>
    <property type="match status" value="1"/>
</dbReference>
<evidence type="ECO:0000259" key="7">
    <source>
        <dbReference type="PROSITE" id="PS50109"/>
    </source>
</evidence>
<evidence type="ECO:0000256" key="3">
    <source>
        <dbReference type="ARBA" id="ARBA00022553"/>
    </source>
</evidence>
<dbReference type="InterPro" id="IPR036097">
    <property type="entry name" value="HisK_dim/P_sf"/>
</dbReference>
<dbReference type="InterPro" id="IPR036890">
    <property type="entry name" value="HATPase_C_sf"/>
</dbReference>
<dbReference type="GO" id="GO:0000155">
    <property type="term" value="F:phosphorelay sensor kinase activity"/>
    <property type="evidence" value="ECO:0007669"/>
    <property type="project" value="InterPro"/>
</dbReference>
<dbReference type="SMART" id="SM00388">
    <property type="entry name" value="HisKA"/>
    <property type="match status" value="1"/>
</dbReference>
<accession>A0A2M7RFJ0</accession>
<keyword evidence="4" id="KW-0808">Transferase</keyword>
<dbReference type="GO" id="GO:0009927">
    <property type="term" value="F:histidine phosphotransfer kinase activity"/>
    <property type="evidence" value="ECO:0007669"/>
    <property type="project" value="TreeGrafter"/>
</dbReference>
<organism evidence="8 9">
    <name type="scientific">Candidatus Kerfeldbacteria bacterium CG_4_10_14_0_8_um_filter_42_10</name>
    <dbReference type="NCBI Taxonomy" id="2014248"/>
    <lineage>
        <taxon>Bacteria</taxon>
        <taxon>Candidatus Kerfeldiibacteriota</taxon>
    </lineage>
</organism>
<dbReference type="CDD" id="cd00082">
    <property type="entry name" value="HisKA"/>
    <property type="match status" value="1"/>
</dbReference>
<dbReference type="PRINTS" id="PR00344">
    <property type="entry name" value="BCTRLSENSOR"/>
</dbReference>
<dbReference type="SUPFAM" id="SSF55874">
    <property type="entry name" value="ATPase domain of HSP90 chaperone/DNA topoisomerase II/histidine kinase"/>
    <property type="match status" value="1"/>
</dbReference>
<evidence type="ECO:0000256" key="2">
    <source>
        <dbReference type="ARBA" id="ARBA00012438"/>
    </source>
</evidence>
<dbReference type="AlphaFoldDB" id="A0A2M7RFJ0"/>
<feature type="domain" description="Histidine kinase" evidence="7">
    <location>
        <begin position="121"/>
        <end position="372"/>
    </location>
</feature>
<evidence type="ECO:0000313" key="9">
    <source>
        <dbReference type="Proteomes" id="UP000230779"/>
    </source>
</evidence>
<dbReference type="EC" id="2.7.13.3" evidence="2"/>
<name>A0A2M7RFJ0_9BACT</name>
<sequence length="372" mass="41281">MENSTSSQKRINHINVVKQCKEEGFPLWECPNFLFLFTGLLAVISMGATYILASYYFPPEVVIILIGVVSFIMVVISYLVNEGIRRITQSKKELSKSNEALSFALAEARREKKMREDFTTMLVHDLRSPLEAVRLIIELLQEKKKPISAKDWHDSLMSINHSVANMLNLITNLLDIAKFERGKFLIHKHLDDIQKVVTLQIENFKILALSKGVKLSSNLASNLPSLSFDEYALDRVLANLIVNAIKFTPAGGEIVVQAIYVPKGNEIKKLAEQYGMKWFVNSSSPFIPSISHSILVVITDNGIGIPKDKLDKLFLTFSQVITTQGTVKTGIPLGTGLGLSIAKAIIQAHRGIISVSSEEGKGSSFYFSLPTA</sequence>
<dbReference type="PROSITE" id="PS50109">
    <property type="entry name" value="HIS_KIN"/>
    <property type="match status" value="1"/>
</dbReference>
<dbReference type="InterPro" id="IPR003594">
    <property type="entry name" value="HATPase_dom"/>
</dbReference>
<keyword evidence="6" id="KW-1133">Transmembrane helix</keyword>
<dbReference type="Pfam" id="PF00512">
    <property type="entry name" value="HisKA"/>
    <property type="match status" value="1"/>
</dbReference>
<proteinExistence type="predicted"/>
<dbReference type="Gene3D" id="3.30.565.10">
    <property type="entry name" value="Histidine kinase-like ATPase, C-terminal domain"/>
    <property type="match status" value="1"/>
</dbReference>
<keyword evidence="5" id="KW-0418">Kinase</keyword>
<dbReference type="PANTHER" id="PTHR43047">
    <property type="entry name" value="TWO-COMPONENT HISTIDINE PROTEIN KINASE"/>
    <property type="match status" value="1"/>
</dbReference>
<evidence type="ECO:0000256" key="5">
    <source>
        <dbReference type="ARBA" id="ARBA00022777"/>
    </source>
</evidence>
<feature type="transmembrane region" description="Helical" evidence="6">
    <location>
        <begin position="62"/>
        <end position="81"/>
    </location>
</feature>
<feature type="transmembrane region" description="Helical" evidence="6">
    <location>
        <begin position="33"/>
        <end position="56"/>
    </location>
</feature>
<dbReference type="Proteomes" id="UP000230779">
    <property type="component" value="Unassembled WGS sequence"/>
</dbReference>
<dbReference type="Pfam" id="PF02518">
    <property type="entry name" value="HATPase_c"/>
    <property type="match status" value="1"/>
</dbReference>
<dbReference type="EMBL" id="PFMD01000080">
    <property type="protein sequence ID" value="PIY95464.1"/>
    <property type="molecule type" value="Genomic_DNA"/>
</dbReference>
<evidence type="ECO:0000256" key="4">
    <source>
        <dbReference type="ARBA" id="ARBA00022679"/>
    </source>
</evidence>
<comment type="catalytic activity">
    <reaction evidence="1">
        <text>ATP + protein L-histidine = ADP + protein N-phospho-L-histidine.</text>
        <dbReference type="EC" id="2.7.13.3"/>
    </reaction>
</comment>
<dbReference type="SMART" id="SM00387">
    <property type="entry name" value="HATPase_c"/>
    <property type="match status" value="1"/>
</dbReference>
<protein>
    <recommendedName>
        <fullName evidence="2">histidine kinase</fullName>
        <ecNumber evidence="2">2.7.13.3</ecNumber>
    </recommendedName>
</protein>
<evidence type="ECO:0000256" key="6">
    <source>
        <dbReference type="SAM" id="Phobius"/>
    </source>
</evidence>
<dbReference type="InterPro" id="IPR005467">
    <property type="entry name" value="His_kinase_dom"/>
</dbReference>